<feature type="compositionally biased region" description="Basic and acidic residues" evidence="9">
    <location>
        <begin position="1"/>
        <end position="10"/>
    </location>
</feature>
<dbReference type="SUPFAM" id="SSF50182">
    <property type="entry name" value="Sm-like ribonucleoproteins"/>
    <property type="match status" value="1"/>
</dbReference>
<dbReference type="GO" id="GO:0050982">
    <property type="term" value="P:detection of mechanical stimulus"/>
    <property type="evidence" value="ECO:0007669"/>
    <property type="project" value="UniProtKB-ARBA"/>
</dbReference>
<dbReference type="eggNOG" id="KOG4629">
    <property type="taxonomic scope" value="Eukaryota"/>
</dbReference>
<feature type="region of interest" description="Disordered" evidence="9">
    <location>
        <begin position="1"/>
        <end position="118"/>
    </location>
</feature>
<comment type="subcellular location">
    <subcellularLocation>
        <location evidence="1">Membrane</location>
        <topology evidence="1">Multi-pass membrane protein</topology>
    </subcellularLocation>
</comment>
<evidence type="ECO:0000256" key="2">
    <source>
        <dbReference type="ARBA" id="ARBA00008017"/>
    </source>
</evidence>
<evidence type="ECO:0000259" key="11">
    <source>
        <dbReference type="Pfam" id="PF00924"/>
    </source>
</evidence>
<reference evidence="13" key="1">
    <citation type="submission" date="2025-08" db="UniProtKB">
        <authorList>
            <consortium name="RefSeq"/>
        </authorList>
    </citation>
    <scope>IDENTIFICATION</scope>
    <source>
        <tissue evidence="13">Stem</tissue>
    </source>
</reference>
<dbReference type="PIRSF" id="PIRSF017209">
    <property type="entry name" value="Memb_At2g17000_prd"/>
    <property type="match status" value="1"/>
</dbReference>
<dbReference type="RefSeq" id="XP_008457175.2">
    <property type="nucleotide sequence ID" value="XM_008458953.3"/>
</dbReference>
<feature type="transmembrane region" description="Helical" evidence="10">
    <location>
        <begin position="240"/>
        <end position="260"/>
    </location>
</feature>
<dbReference type="InterPro" id="IPR016688">
    <property type="entry name" value="MscS-like_plants/fungi"/>
</dbReference>
<keyword evidence="5" id="KW-0813">Transport</keyword>
<dbReference type="Pfam" id="PF00924">
    <property type="entry name" value="MS_channel_2nd"/>
    <property type="match status" value="1"/>
</dbReference>
<comment type="similarity">
    <text evidence="2 8">Belongs to the MscS (TC 1.A.23) family.</text>
</comment>
<accession>A0A1S3C4Z6</accession>
<sequence>MEPRKSDNDHLVLTIDPPQKEQISPSPTTTTTTTTITRTKTLRRLNFSKPKSRFDEPNYPLSTPRTIPESTDLLQPPPEHEDSTSSSSSSSSSSEYEDGEIGLENENERKAGRRRRRKGKRKKINKRVLIEWILFLTITTCLICALTLESIQEKQIWSLEVWKWCLIVMVIFCGRLVSEWLVGVLVFVIERNFMLRERVLYFVYGLRKSFQNCAWLALVLIAWMIMFPDVHHKNKVLLKVFRFLIAVLIGATIWLLKILLVKVLASSFHVATFFDRMKESVFNHYILETLSGPPLDEEERDKEVNRGRGLMHMSKSLPARWREGGGGQTLSRSKRQDSCQKIDMERLRKLSLERRPSAWSVKRLVSYVRSSGLSTISRTVDDFANAESEITSESEARNCAQRVFKNVAKPGARYIEEEDLLRFLKVEEVNTIFPLFEGAIETGKISKSAFRNWVVHAYIERKALAHSLNDTKTAVQQLHKLASAVVIVIIIVISLLVLGVATTKVLFVITSQLLLVGFMFQNTCKTIFESIIFVFVMHPFDVGDRCVIDGVHMFVEEMNILSTVFLRFDNEKIYYPNSVLLTKPISNFRRSPDMSDTVDFTIDVSTSFDNITALRKAMQIYIESKPKHWSPKHSLVVKEIENVDKMKMSLCVQHTMNLQNFPERNNRRSDLILELKRVFENLGIKYHLLPQEVVVTQFNLTNGRMAIPSS</sequence>
<dbReference type="GO" id="GO:0008381">
    <property type="term" value="F:mechanosensitive monoatomic ion channel activity"/>
    <property type="evidence" value="ECO:0007669"/>
    <property type="project" value="TreeGrafter"/>
</dbReference>
<keyword evidence="3 10" id="KW-0812">Transmembrane</keyword>
<feature type="transmembrane region" description="Helical" evidence="10">
    <location>
        <begin position="161"/>
        <end position="189"/>
    </location>
</feature>
<dbReference type="GO" id="GO:0006820">
    <property type="term" value="P:monoatomic anion transport"/>
    <property type="evidence" value="ECO:0007669"/>
    <property type="project" value="TreeGrafter"/>
</dbReference>
<dbReference type="PANTHER" id="PTHR31618:SF26">
    <property type="entry name" value="MECHANOSENSITIVE ION CHANNEL PROTEIN"/>
    <property type="match status" value="1"/>
</dbReference>
<dbReference type="Gramene" id="MELO3C020377.2.1">
    <property type="protein sequence ID" value="MELO3C020377.2.1"/>
    <property type="gene ID" value="MELO3C020377.2"/>
</dbReference>
<evidence type="ECO:0000256" key="8">
    <source>
        <dbReference type="PIRNR" id="PIRNR017209"/>
    </source>
</evidence>
<evidence type="ECO:0000256" key="5">
    <source>
        <dbReference type="ARBA" id="ARBA00023065"/>
    </source>
</evidence>
<gene>
    <name evidence="13" type="primary">LOC103496913</name>
</gene>
<dbReference type="GeneID" id="103496913"/>
<feature type="transmembrane region" description="Helical" evidence="10">
    <location>
        <begin position="210"/>
        <end position="228"/>
    </location>
</feature>
<evidence type="ECO:0000313" key="12">
    <source>
        <dbReference type="Proteomes" id="UP001652600"/>
    </source>
</evidence>
<evidence type="ECO:0000256" key="7">
    <source>
        <dbReference type="ARBA" id="ARBA00023303"/>
    </source>
</evidence>
<dbReference type="Gene3D" id="2.30.30.60">
    <property type="match status" value="1"/>
</dbReference>
<feature type="transmembrane region" description="Helical" evidence="10">
    <location>
        <begin position="128"/>
        <end position="149"/>
    </location>
</feature>
<keyword evidence="7" id="KW-0407">Ion channel</keyword>
<dbReference type="PANTHER" id="PTHR31618">
    <property type="entry name" value="MECHANOSENSITIVE ION CHANNEL PROTEIN 5"/>
    <property type="match status" value="1"/>
</dbReference>
<proteinExistence type="inferred from homology"/>
<protein>
    <recommendedName>
        <fullName evidence="8">Mechanosensitive ion channel protein</fullName>
    </recommendedName>
</protein>
<evidence type="ECO:0000256" key="1">
    <source>
        <dbReference type="ARBA" id="ARBA00004141"/>
    </source>
</evidence>
<evidence type="ECO:0000256" key="10">
    <source>
        <dbReference type="SAM" id="Phobius"/>
    </source>
</evidence>
<feature type="compositionally biased region" description="Polar residues" evidence="9">
    <location>
        <begin position="60"/>
        <end position="73"/>
    </location>
</feature>
<feature type="compositionally biased region" description="Low complexity" evidence="9">
    <location>
        <begin position="28"/>
        <end position="39"/>
    </location>
</feature>
<feature type="transmembrane region" description="Helical" evidence="10">
    <location>
        <begin position="481"/>
        <end position="501"/>
    </location>
</feature>
<feature type="compositionally biased region" description="Acidic residues" evidence="9">
    <location>
        <begin position="95"/>
        <end position="105"/>
    </location>
</feature>
<evidence type="ECO:0000256" key="9">
    <source>
        <dbReference type="SAM" id="MobiDB-lite"/>
    </source>
</evidence>
<evidence type="ECO:0000313" key="13">
    <source>
        <dbReference type="RefSeq" id="XP_008457175.2"/>
    </source>
</evidence>
<keyword evidence="12" id="KW-1185">Reference proteome</keyword>
<dbReference type="InterPro" id="IPR010920">
    <property type="entry name" value="LSM_dom_sf"/>
</dbReference>
<keyword evidence="4 10" id="KW-1133">Transmembrane helix</keyword>
<feature type="domain" description="Mechanosensitive ion channel MscS" evidence="11">
    <location>
        <begin position="532"/>
        <end position="590"/>
    </location>
</feature>
<organism evidence="12 13">
    <name type="scientific">Cucumis melo</name>
    <name type="common">Muskmelon</name>
    <dbReference type="NCBI Taxonomy" id="3656"/>
    <lineage>
        <taxon>Eukaryota</taxon>
        <taxon>Viridiplantae</taxon>
        <taxon>Streptophyta</taxon>
        <taxon>Embryophyta</taxon>
        <taxon>Tracheophyta</taxon>
        <taxon>Spermatophyta</taxon>
        <taxon>Magnoliopsida</taxon>
        <taxon>eudicotyledons</taxon>
        <taxon>Gunneridae</taxon>
        <taxon>Pentapetalae</taxon>
        <taxon>rosids</taxon>
        <taxon>fabids</taxon>
        <taxon>Cucurbitales</taxon>
        <taxon>Cucurbitaceae</taxon>
        <taxon>Benincaseae</taxon>
        <taxon>Cucumis</taxon>
    </lineage>
</organism>
<name>A0A1S3C4Z6_CUCME</name>
<evidence type="ECO:0000256" key="3">
    <source>
        <dbReference type="ARBA" id="ARBA00022692"/>
    </source>
</evidence>
<feature type="compositionally biased region" description="Low complexity" evidence="9">
    <location>
        <begin position="84"/>
        <end position="94"/>
    </location>
</feature>
<dbReference type="GO" id="GO:0005886">
    <property type="term" value="C:plasma membrane"/>
    <property type="evidence" value="ECO:0007669"/>
    <property type="project" value="UniProtKB-UniRule"/>
</dbReference>
<dbReference type="AlphaFoldDB" id="A0A1S3C4Z6"/>
<keyword evidence="6 8" id="KW-0472">Membrane</keyword>
<dbReference type="KEGG" id="cmo:103496913"/>
<dbReference type="Proteomes" id="UP001652600">
    <property type="component" value="Chromosome 5"/>
</dbReference>
<dbReference type="InParanoid" id="A0A1S3C4Z6"/>
<evidence type="ECO:0000256" key="6">
    <source>
        <dbReference type="ARBA" id="ARBA00023136"/>
    </source>
</evidence>
<dbReference type="InterPro" id="IPR023408">
    <property type="entry name" value="MscS_beta-dom_sf"/>
</dbReference>
<evidence type="ECO:0000256" key="4">
    <source>
        <dbReference type="ARBA" id="ARBA00022989"/>
    </source>
</evidence>
<dbReference type="InterPro" id="IPR006685">
    <property type="entry name" value="MscS_channel_2nd"/>
</dbReference>
<keyword evidence="5" id="KW-0406">Ion transport</keyword>